<reference evidence="1 2" key="1">
    <citation type="submission" date="2019-02" db="EMBL/GenBank/DDBJ databases">
        <title>Deep-cultivation of Planctomycetes and their phenomic and genomic characterization uncovers novel biology.</title>
        <authorList>
            <person name="Wiegand S."/>
            <person name="Jogler M."/>
            <person name="Boedeker C."/>
            <person name="Pinto D."/>
            <person name="Vollmers J."/>
            <person name="Rivas-Marin E."/>
            <person name="Kohn T."/>
            <person name="Peeters S.H."/>
            <person name="Heuer A."/>
            <person name="Rast P."/>
            <person name="Oberbeckmann S."/>
            <person name="Bunk B."/>
            <person name="Jeske O."/>
            <person name="Meyerdierks A."/>
            <person name="Storesund J.E."/>
            <person name="Kallscheuer N."/>
            <person name="Luecker S."/>
            <person name="Lage O.M."/>
            <person name="Pohl T."/>
            <person name="Merkel B.J."/>
            <person name="Hornburger P."/>
            <person name="Mueller R.-W."/>
            <person name="Bruemmer F."/>
            <person name="Labrenz M."/>
            <person name="Spormann A.M."/>
            <person name="Op den Camp H."/>
            <person name="Overmann J."/>
            <person name="Amann R."/>
            <person name="Jetten M.S.M."/>
            <person name="Mascher T."/>
            <person name="Medema M.H."/>
            <person name="Devos D.P."/>
            <person name="Kaster A.-K."/>
            <person name="Ovreas L."/>
            <person name="Rohde M."/>
            <person name="Galperin M.Y."/>
            <person name="Jogler C."/>
        </authorList>
    </citation>
    <scope>NUCLEOTIDE SEQUENCE [LARGE SCALE GENOMIC DNA]</scope>
    <source>
        <strain evidence="1 2">V22</strain>
    </source>
</reference>
<dbReference type="Proteomes" id="UP000319976">
    <property type="component" value="Chromosome"/>
</dbReference>
<evidence type="ECO:0000313" key="2">
    <source>
        <dbReference type="Proteomes" id="UP000319976"/>
    </source>
</evidence>
<dbReference type="KEGG" id="chya:V22_29810"/>
<sequence>MRGQFIKSLRPGIMPATPYGVGAGYALPFLNRRNFALATVQVVSQRHMLPTSISPETSHLLRRPS</sequence>
<dbReference type="EMBL" id="CP036316">
    <property type="protein sequence ID" value="QDT65721.1"/>
    <property type="molecule type" value="Genomic_DNA"/>
</dbReference>
<gene>
    <name evidence="1" type="ORF">V22_29810</name>
</gene>
<protein>
    <submittedName>
        <fullName evidence="1">Uncharacterized protein</fullName>
    </submittedName>
</protein>
<proteinExistence type="predicted"/>
<evidence type="ECO:0000313" key="1">
    <source>
        <dbReference type="EMBL" id="QDT65721.1"/>
    </source>
</evidence>
<name>A0A517TBH3_9PLAN</name>
<dbReference type="AlphaFoldDB" id="A0A517TBH3"/>
<accession>A0A517TBH3</accession>
<keyword evidence="2" id="KW-1185">Reference proteome</keyword>
<organism evidence="1 2">
    <name type="scientific">Calycomorphotria hydatis</name>
    <dbReference type="NCBI Taxonomy" id="2528027"/>
    <lineage>
        <taxon>Bacteria</taxon>
        <taxon>Pseudomonadati</taxon>
        <taxon>Planctomycetota</taxon>
        <taxon>Planctomycetia</taxon>
        <taxon>Planctomycetales</taxon>
        <taxon>Planctomycetaceae</taxon>
        <taxon>Calycomorphotria</taxon>
    </lineage>
</organism>